<evidence type="ECO:0000313" key="1">
    <source>
        <dbReference type="EMBL" id="CAL1611806.1"/>
    </source>
</evidence>
<dbReference type="EMBL" id="OZ035829">
    <property type="protein sequence ID" value="CAL1611806.1"/>
    <property type="molecule type" value="Genomic_DNA"/>
</dbReference>
<reference evidence="1 2" key="1">
    <citation type="submission" date="2024-04" db="EMBL/GenBank/DDBJ databases">
        <authorList>
            <person name="Waldvogel A.-M."/>
            <person name="Schoenle A."/>
        </authorList>
    </citation>
    <scope>NUCLEOTIDE SEQUENCE [LARGE SCALE GENOMIC DNA]</scope>
</reference>
<proteinExistence type="predicted"/>
<sequence>MRDQALHVTCHKHAALGLFLPRSPVAVTEWVESRGDMGGSLVMCSCCSPGAQQTSACDGPHWTSHPRSADVVVFEELA</sequence>
<accession>A0AAV2MFF4</accession>
<keyword evidence="2" id="KW-1185">Reference proteome</keyword>
<organism evidence="1 2">
    <name type="scientific">Knipowitschia caucasica</name>
    <name type="common">Caucasian dwarf goby</name>
    <name type="synonym">Pomatoschistus caucasicus</name>
    <dbReference type="NCBI Taxonomy" id="637954"/>
    <lineage>
        <taxon>Eukaryota</taxon>
        <taxon>Metazoa</taxon>
        <taxon>Chordata</taxon>
        <taxon>Craniata</taxon>
        <taxon>Vertebrata</taxon>
        <taxon>Euteleostomi</taxon>
        <taxon>Actinopterygii</taxon>
        <taxon>Neopterygii</taxon>
        <taxon>Teleostei</taxon>
        <taxon>Neoteleostei</taxon>
        <taxon>Acanthomorphata</taxon>
        <taxon>Gobiaria</taxon>
        <taxon>Gobiiformes</taxon>
        <taxon>Gobioidei</taxon>
        <taxon>Gobiidae</taxon>
        <taxon>Gobiinae</taxon>
        <taxon>Knipowitschia</taxon>
    </lineage>
</organism>
<name>A0AAV2MFF4_KNICA</name>
<dbReference type="Proteomes" id="UP001497482">
    <property type="component" value="Chromosome 7"/>
</dbReference>
<protein>
    <submittedName>
        <fullName evidence="1">Uncharacterized protein</fullName>
    </submittedName>
</protein>
<gene>
    <name evidence="1" type="ORF">KC01_LOCUS38197</name>
</gene>
<evidence type="ECO:0000313" key="2">
    <source>
        <dbReference type="Proteomes" id="UP001497482"/>
    </source>
</evidence>
<dbReference type="AlphaFoldDB" id="A0AAV2MFF4"/>